<dbReference type="RefSeq" id="WP_175373025.1">
    <property type="nucleotide sequence ID" value="NZ_JABWCS010000215.1"/>
</dbReference>
<reference evidence="5" key="1">
    <citation type="submission" date="2020-06" db="EMBL/GenBank/DDBJ databases">
        <title>Paenibacillus sp. nov., isolated from soil.</title>
        <authorList>
            <person name="Seo Y.L."/>
        </authorList>
    </citation>
    <scope>NUCLEOTIDE SEQUENCE [LARGE SCALE GENOMIC DNA]</scope>
    <source>
        <strain evidence="5">JW14</strain>
    </source>
</reference>
<comment type="caution">
    <text evidence="5">The sequence shown here is derived from an EMBL/GenBank/DDBJ whole genome shotgun (WGS) entry which is preliminary data.</text>
</comment>
<evidence type="ECO:0000256" key="2">
    <source>
        <dbReference type="ARBA" id="ARBA00022448"/>
    </source>
</evidence>
<dbReference type="Pfam" id="PF01547">
    <property type="entry name" value="SBP_bac_1"/>
    <property type="match status" value="1"/>
</dbReference>
<dbReference type="PANTHER" id="PTHR43649">
    <property type="entry name" value="ARABINOSE-BINDING PROTEIN-RELATED"/>
    <property type="match status" value="1"/>
</dbReference>
<proteinExistence type="inferred from homology"/>
<accession>A0A850EUQ3</accession>
<dbReference type="EMBL" id="JABWCS010000215">
    <property type="protein sequence ID" value="NUU62562.1"/>
    <property type="molecule type" value="Genomic_DNA"/>
</dbReference>
<comment type="similarity">
    <text evidence="1">Belongs to the bacterial solute-binding protein 1 family.</text>
</comment>
<keyword evidence="4" id="KW-0732">Signal</keyword>
<dbReference type="InterPro" id="IPR050490">
    <property type="entry name" value="Bact_solute-bd_prot1"/>
</dbReference>
<evidence type="ECO:0000256" key="1">
    <source>
        <dbReference type="ARBA" id="ARBA00008520"/>
    </source>
</evidence>
<dbReference type="Gene3D" id="3.40.190.10">
    <property type="entry name" value="Periplasmic binding protein-like II"/>
    <property type="match status" value="2"/>
</dbReference>
<dbReference type="AlphaFoldDB" id="A0A850EUQ3"/>
<feature type="signal peptide" evidence="4">
    <location>
        <begin position="1"/>
        <end position="20"/>
    </location>
</feature>
<evidence type="ECO:0000313" key="5">
    <source>
        <dbReference type="EMBL" id="NUU62562.1"/>
    </source>
</evidence>
<protein>
    <submittedName>
        <fullName evidence="5">Extracellular solute-binding protein</fullName>
    </submittedName>
</protein>
<organism evidence="5 6">
    <name type="scientific">Paenibacillus agri</name>
    <dbReference type="NCBI Taxonomy" id="2744309"/>
    <lineage>
        <taxon>Bacteria</taxon>
        <taxon>Bacillati</taxon>
        <taxon>Bacillota</taxon>
        <taxon>Bacilli</taxon>
        <taxon>Bacillales</taxon>
        <taxon>Paenibacillaceae</taxon>
        <taxon>Paenibacillus</taxon>
    </lineage>
</organism>
<keyword evidence="6" id="KW-1185">Reference proteome</keyword>
<name>A0A850EUQ3_9BACL</name>
<feature type="region of interest" description="Disordered" evidence="3">
    <location>
        <begin position="28"/>
        <end position="56"/>
    </location>
</feature>
<evidence type="ECO:0000256" key="4">
    <source>
        <dbReference type="SAM" id="SignalP"/>
    </source>
</evidence>
<feature type="compositionally biased region" description="Low complexity" evidence="3">
    <location>
        <begin position="28"/>
        <end position="42"/>
    </location>
</feature>
<evidence type="ECO:0000256" key="3">
    <source>
        <dbReference type="SAM" id="MobiDB-lite"/>
    </source>
</evidence>
<dbReference type="Proteomes" id="UP000564806">
    <property type="component" value="Unassembled WGS sequence"/>
</dbReference>
<evidence type="ECO:0000313" key="6">
    <source>
        <dbReference type="Proteomes" id="UP000564806"/>
    </source>
</evidence>
<gene>
    <name evidence="5" type="ORF">HPT30_19645</name>
</gene>
<keyword evidence="2" id="KW-0813">Transport</keyword>
<feature type="chain" id="PRO_5039629070" evidence="4">
    <location>
        <begin position="21"/>
        <end position="469"/>
    </location>
</feature>
<sequence length="469" mass="50924">MKKSMTLLLSLIFVSSALLAGCGGNNNTSTTNGEGNKTGTNTVEATNAPATEEPVSEEPFEMTIRHTQVGADKQKRLAILEDVVKKVEGDVPGLTFKLDGVESDVNRKEKLRGEMAAGNPPQVFDLFGSPDSKIYAKENKLLDLTPILEELGIKDKFSNLDPFTYEGKIYGLPIGGSGEGFFYNKEYYNSKGWKAPTTFAELEQQLADIKADGKVPLAAASKAGWVPLMLANHLWSRYAGPEVTAKFATGEAKWTDPQVVAGFAKYKDWVDKGYFKKGELGFEYAEYTTQFTSGEAILLYDGTWKSSVFKPGQSGEGLIGKVGFFNIPPVEGGVGDQTALMRDVNNGYGFSAAVANDPRQLAAVKSFIKNLFNEEMQLRGLVEDGVLPAMKIDQNVLNENITDDLMSEIVAVLNNSQSSFPAFDSLVQADVTTEISNIQIQKLIGGQTTPEKMGEALQKVQEEANAAVE</sequence>
<dbReference type="PROSITE" id="PS51257">
    <property type="entry name" value="PROKAR_LIPOPROTEIN"/>
    <property type="match status" value="1"/>
</dbReference>
<dbReference type="PANTHER" id="PTHR43649:SF29">
    <property type="entry name" value="OSMOPROTECTIVE COMPOUNDS-BINDING PROTEIN GGTB"/>
    <property type="match status" value="1"/>
</dbReference>
<dbReference type="InterPro" id="IPR006059">
    <property type="entry name" value="SBP"/>
</dbReference>
<dbReference type="SUPFAM" id="SSF53850">
    <property type="entry name" value="Periplasmic binding protein-like II"/>
    <property type="match status" value="1"/>
</dbReference>